<keyword evidence="3" id="KW-1185">Reference proteome</keyword>
<sequence>MTRDKHHNHRPQHRKKAIHTDWRAWAAVALMLAAMAAYVLSLDEAIGPQGGGQVVPAIDGGGAP</sequence>
<proteinExistence type="predicted"/>
<dbReference type="RefSeq" id="WP_145216089.1">
    <property type="nucleotide sequence ID" value="NZ_CP036432.1"/>
</dbReference>
<dbReference type="EMBL" id="CP036432">
    <property type="protein sequence ID" value="QDV85828.1"/>
    <property type="molecule type" value="Genomic_DNA"/>
</dbReference>
<protein>
    <submittedName>
        <fullName evidence="2">Uncharacterized protein</fullName>
    </submittedName>
</protein>
<gene>
    <name evidence="2" type="ORF">TBK1r_48440</name>
</gene>
<keyword evidence="1" id="KW-0472">Membrane</keyword>
<keyword evidence="1" id="KW-1133">Transmembrane helix</keyword>
<accession>A0ABX5XUW7</accession>
<evidence type="ECO:0000256" key="1">
    <source>
        <dbReference type="SAM" id="Phobius"/>
    </source>
</evidence>
<dbReference type="Proteomes" id="UP000318081">
    <property type="component" value="Chromosome"/>
</dbReference>
<evidence type="ECO:0000313" key="3">
    <source>
        <dbReference type="Proteomes" id="UP000318081"/>
    </source>
</evidence>
<evidence type="ECO:0000313" key="2">
    <source>
        <dbReference type="EMBL" id="QDV85828.1"/>
    </source>
</evidence>
<name>A0ABX5XUW7_9BACT</name>
<keyword evidence="1" id="KW-0812">Transmembrane</keyword>
<reference evidence="2 3" key="1">
    <citation type="submission" date="2019-02" db="EMBL/GenBank/DDBJ databases">
        <title>Deep-cultivation of Planctomycetes and their phenomic and genomic characterization uncovers novel biology.</title>
        <authorList>
            <person name="Wiegand S."/>
            <person name="Jogler M."/>
            <person name="Boedeker C."/>
            <person name="Pinto D."/>
            <person name="Vollmers J."/>
            <person name="Rivas-Marin E."/>
            <person name="Kohn T."/>
            <person name="Peeters S.H."/>
            <person name="Heuer A."/>
            <person name="Rast P."/>
            <person name="Oberbeckmann S."/>
            <person name="Bunk B."/>
            <person name="Jeske O."/>
            <person name="Meyerdierks A."/>
            <person name="Storesund J.E."/>
            <person name="Kallscheuer N."/>
            <person name="Luecker S."/>
            <person name="Lage O.M."/>
            <person name="Pohl T."/>
            <person name="Merkel B.J."/>
            <person name="Hornburger P."/>
            <person name="Mueller R.-W."/>
            <person name="Bruemmer F."/>
            <person name="Labrenz M."/>
            <person name="Spormann A.M."/>
            <person name="Op den Camp H."/>
            <person name="Overmann J."/>
            <person name="Amann R."/>
            <person name="Jetten M.S.M."/>
            <person name="Mascher T."/>
            <person name="Medema M.H."/>
            <person name="Devos D.P."/>
            <person name="Kaster A.-K."/>
            <person name="Ovreas L."/>
            <person name="Rohde M."/>
            <person name="Galperin M.Y."/>
            <person name="Jogler C."/>
        </authorList>
    </citation>
    <scope>NUCLEOTIDE SEQUENCE [LARGE SCALE GENOMIC DNA]</scope>
    <source>
        <strain evidence="2 3">TBK1r</strain>
    </source>
</reference>
<organism evidence="2 3">
    <name type="scientific">Stieleria magnilauensis</name>
    <dbReference type="NCBI Taxonomy" id="2527963"/>
    <lineage>
        <taxon>Bacteria</taxon>
        <taxon>Pseudomonadati</taxon>
        <taxon>Planctomycetota</taxon>
        <taxon>Planctomycetia</taxon>
        <taxon>Pirellulales</taxon>
        <taxon>Pirellulaceae</taxon>
        <taxon>Stieleria</taxon>
    </lineage>
</organism>
<feature type="transmembrane region" description="Helical" evidence="1">
    <location>
        <begin position="21"/>
        <end position="40"/>
    </location>
</feature>